<evidence type="ECO:0000313" key="1">
    <source>
        <dbReference type="EMBL" id="KAA1132734.1"/>
    </source>
</evidence>
<reference evidence="1 2" key="1">
    <citation type="submission" date="2019-05" db="EMBL/GenBank/DDBJ databases">
        <title>Emergence of the Ug99 lineage of the wheat stem rust pathogen through somatic hybridization.</title>
        <authorList>
            <person name="Li F."/>
            <person name="Upadhyaya N.M."/>
            <person name="Sperschneider J."/>
            <person name="Matny O."/>
            <person name="Nguyen-Phuc H."/>
            <person name="Mago R."/>
            <person name="Raley C."/>
            <person name="Miller M.E."/>
            <person name="Silverstein K.A.T."/>
            <person name="Henningsen E."/>
            <person name="Hirsch C.D."/>
            <person name="Visser B."/>
            <person name="Pretorius Z.A."/>
            <person name="Steffenson B.J."/>
            <person name="Schwessinger B."/>
            <person name="Dodds P.N."/>
            <person name="Figueroa M."/>
        </authorList>
    </citation>
    <scope>NUCLEOTIDE SEQUENCE [LARGE SCALE GENOMIC DNA]</scope>
    <source>
        <strain evidence="1 2">Ug99</strain>
    </source>
</reference>
<dbReference type="EMBL" id="VDEP01000077">
    <property type="protein sequence ID" value="KAA1132734.1"/>
    <property type="molecule type" value="Genomic_DNA"/>
</dbReference>
<protein>
    <submittedName>
        <fullName evidence="1">Uncharacterized protein</fullName>
    </submittedName>
</protein>
<evidence type="ECO:0000313" key="2">
    <source>
        <dbReference type="Proteomes" id="UP000325313"/>
    </source>
</evidence>
<dbReference type="Proteomes" id="UP000325313">
    <property type="component" value="Unassembled WGS sequence"/>
</dbReference>
<accession>A0A5B0S834</accession>
<feature type="non-terminal residue" evidence="1">
    <location>
        <position position="109"/>
    </location>
</feature>
<name>A0A5B0S834_PUCGR</name>
<dbReference type="AlphaFoldDB" id="A0A5B0S834"/>
<gene>
    <name evidence="1" type="ORF">PGTUg99_020171</name>
</gene>
<sequence>MAVTYCVHTSPQALLDMLAFYPERILHISNQKNPPANGWFPSRAPATWLRSIQRTLGRAWHHLDASESVQGMLGRRDHPEDGVQPSVHRTLDWECPMDNKKTINRTLLR</sequence>
<comment type="caution">
    <text evidence="1">The sequence shown here is derived from an EMBL/GenBank/DDBJ whole genome shotgun (WGS) entry which is preliminary data.</text>
</comment>
<organism evidence="1 2">
    <name type="scientific">Puccinia graminis f. sp. tritici</name>
    <dbReference type="NCBI Taxonomy" id="56615"/>
    <lineage>
        <taxon>Eukaryota</taxon>
        <taxon>Fungi</taxon>
        <taxon>Dikarya</taxon>
        <taxon>Basidiomycota</taxon>
        <taxon>Pucciniomycotina</taxon>
        <taxon>Pucciniomycetes</taxon>
        <taxon>Pucciniales</taxon>
        <taxon>Pucciniaceae</taxon>
        <taxon>Puccinia</taxon>
    </lineage>
</organism>
<proteinExistence type="predicted"/>